<dbReference type="Gene3D" id="1.10.950.10">
    <property type="entry name" value="Villin headpiece domain"/>
    <property type="match status" value="1"/>
</dbReference>
<dbReference type="PRINTS" id="PR00597">
    <property type="entry name" value="GELSOLIN"/>
</dbReference>
<dbReference type="InterPro" id="IPR029006">
    <property type="entry name" value="ADF-H/Gelsolin-like_dom_sf"/>
</dbReference>
<dbReference type="InterPro" id="IPR007123">
    <property type="entry name" value="Gelsolin-like_dom"/>
</dbReference>
<evidence type="ECO:0000256" key="2">
    <source>
        <dbReference type="ARBA" id="ARBA00022467"/>
    </source>
</evidence>
<dbReference type="EMBL" id="JARKHS020021750">
    <property type="protein sequence ID" value="KAK8770021.1"/>
    <property type="molecule type" value="Genomic_DNA"/>
</dbReference>
<protein>
    <recommendedName>
        <fullName evidence="5">HP domain-containing protein</fullName>
    </recommendedName>
</protein>
<dbReference type="PANTHER" id="PTHR11977:SF57">
    <property type="entry name" value="VILLIN-LIKE PROTEIN QUAIL"/>
    <property type="match status" value="1"/>
</dbReference>
<dbReference type="FunFam" id="3.40.20.10:FF:000005">
    <property type="entry name" value="Gelsolin"/>
    <property type="match status" value="1"/>
</dbReference>
<accession>A0AAQ4E5N5</accession>
<dbReference type="InterPro" id="IPR007122">
    <property type="entry name" value="Villin/Gelsolin"/>
</dbReference>
<evidence type="ECO:0000313" key="6">
    <source>
        <dbReference type="EMBL" id="KAK8770021.1"/>
    </source>
</evidence>
<dbReference type="GO" id="GO:0008154">
    <property type="term" value="P:actin polymerization or depolymerization"/>
    <property type="evidence" value="ECO:0007669"/>
    <property type="project" value="TreeGrafter"/>
</dbReference>
<dbReference type="CDD" id="cd11292">
    <property type="entry name" value="gelsolin_S3_like"/>
    <property type="match status" value="1"/>
</dbReference>
<sequence length="874" mass="99126">MLNSRSLTDFCFFVCLSGVNLRKQDQKSIMSSVDPMFKSLPKNSTFFTIWRIEKMQLVQLPKDSYGYFFNGDSYIVAVASDSTEKPNCYMKSKKAIGNPDIHIHFWLGSQTSQDEAGVAAFKTVELDDFLGGSPVQHREVQGFESQRFLSYFPRGMRIQNGGVASGFTHVEDQTIARMYHVKGKRRPIVKELPGVSWSHMNDGDVFIIDARTIIFVWTGRYANHVEKIQGAVTAQQLKAEHGEGTIVIVEDSQEKLLGSPEKEYFNHLLPLEDKLVRSHREVLKDDAAESHHRGDVKLYRCSDEGGTLRVTEVKAGPLDQKDLNTQDSYIIDNAEAGIWVWVGKKASHKERTEAMRNAQGFIKKKGYPHCTQVARVVENGEPTEFKCLFRSWNETDHPVGAGKTHSATKIAKTVQTKFDACTLQANPNLAAQMQVVDDGTGKKEVFRVKNLELVPVDVRDHGRFFSSSCYVIVYVYESGAKEEYIIYTWLGKNSTNDEHVTAEAKALELDDRFSGQAVLVKLAQGHETPHFMMIFAGQMIVFEDSESTICNGGGMHNGNSTVDWARHATNAYLLQVHGTTEHNTKAVQVPFSAASLNSGDVFLLFCASHVYLWAGRRSTGDEREMAKKIATGSGREMILVSEGQEKQEFWDAIGGKLPYNNEKNVQEEPGTRAPRLFQLWDIKGNFAPREVVDFDQSDLLEDEVMLLDAWHTLFLWIGYEAKKEHRKLAYHSAEEYLRTDPSGRAMTIPIVSVKQNVEPPNFIGLFSAWNEDFWKTLPTYQSIKNEIEESNQTALAMQQQAAMYRNSRAEVEKFPFDKLHVKNPEQLPSCVDPANKELYLNDEDFERIFAMTYEQFDVLPRWKKLDLKKKVGLF</sequence>
<reference evidence="6 7" key="1">
    <citation type="journal article" date="2023" name="Arcadia Sci">
        <title>De novo assembly of a long-read Amblyomma americanum tick genome.</title>
        <authorList>
            <person name="Chou S."/>
            <person name="Poskanzer K.E."/>
            <person name="Rollins M."/>
            <person name="Thuy-Boun P.S."/>
        </authorList>
    </citation>
    <scope>NUCLEOTIDE SEQUENCE [LARGE SCALE GENOMIC DNA]</scope>
    <source>
        <strain evidence="6">F_SG_1</strain>
        <tissue evidence="6">Salivary glands</tissue>
    </source>
</reference>
<dbReference type="AlphaFoldDB" id="A0AAQ4E5N5"/>
<dbReference type="SUPFAM" id="SSF55753">
    <property type="entry name" value="Actin depolymerizing proteins"/>
    <property type="match status" value="6"/>
</dbReference>
<name>A0AAQ4E5N5_AMBAM</name>
<keyword evidence="3" id="KW-0677">Repeat</keyword>
<keyword evidence="4" id="KW-0009">Actin-binding</keyword>
<dbReference type="CDD" id="cd11290">
    <property type="entry name" value="gelsolin_S1_like"/>
    <property type="match status" value="1"/>
</dbReference>
<dbReference type="PROSITE" id="PS51089">
    <property type="entry name" value="HP"/>
    <property type="match status" value="1"/>
</dbReference>
<evidence type="ECO:0000256" key="3">
    <source>
        <dbReference type="ARBA" id="ARBA00022737"/>
    </source>
</evidence>
<dbReference type="SUPFAM" id="SSF47050">
    <property type="entry name" value="VHP, Villin headpiece domain"/>
    <property type="match status" value="1"/>
</dbReference>
<dbReference type="Pfam" id="PF02209">
    <property type="entry name" value="VHP"/>
    <property type="match status" value="1"/>
</dbReference>
<dbReference type="CDD" id="cd11288">
    <property type="entry name" value="gelsolin_S5_like"/>
    <property type="match status" value="1"/>
</dbReference>
<gene>
    <name evidence="6" type="ORF">V5799_013515</name>
</gene>
<dbReference type="Pfam" id="PF00626">
    <property type="entry name" value="Gelsolin"/>
    <property type="match status" value="6"/>
</dbReference>
<comment type="caution">
    <text evidence="6">The sequence shown here is derived from an EMBL/GenBank/DDBJ whole genome shotgun (WGS) entry which is preliminary data.</text>
</comment>
<keyword evidence="2" id="KW-0117">Actin capping</keyword>
<evidence type="ECO:0000256" key="4">
    <source>
        <dbReference type="ARBA" id="ARBA00023203"/>
    </source>
</evidence>
<dbReference type="SMART" id="SM00262">
    <property type="entry name" value="GEL"/>
    <property type="match status" value="6"/>
</dbReference>
<evidence type="ECO:0000256" key="1">
    <source>
        <dbReference type="ARBA" id="ARBA00008418"/>
    </source>
</evidence>
<dbReference type="SMART" id="SM00153">
    <property type="entry name" value="VHP"/>
    <property type="match status" value="1"/>
</dbReference>
<dbReference type="GO" id="GO:0015629">
    <property type="term" value="C:actin cytoskeleton"/>
    <property type="evidence" value="ECO:0007669"/>
    <property type="project" value="TreeGrafter"/>
</dbReference>
<dbReference type="GO" id="GO:0051015">
    <property type="term" value="F:actin filament binding"/>
    <property type="evidence" value="ECO:0007669"/>
    <property type="project" value="InterPro"/>
</dbReference>
<organism evidence="6 7">
    <name type="scientific">Amblyomma americanum</name>
    <name type="common">Lone star tick</name>
    <dbReference type="NCBI Taxonomy" id="6943"/>
    <lineage>
        <taxon>Eukaryota</taxon>
        <taxon>Metazoa</taxon>
        <taxon>Ecdysozoa</taxon>
        <taxon>Arthropoda</taxon>
        <taxon>Chelicerata</taxon>
        <taxon>Arachnida</taxon>
        <taxon>Acari</taxon>
        <taxon>Parasitiformes</taxon>
        <taxon>Ixodida</taxon>
        <taxon>Ixodoidea</taxon>
        <taxon>Ixodidae</taxon>
        <taxon>Amblyomminae</taxon>
        <taxon>Amblyomma</taxon>
    </lineage>
</organism>
<dbReference type="GO" id="GO:0005737">
    <property type="term" value="C:cytoplasm"/>
    <property type="evidence" value="ECO:0007669"/>
    <property type="project" value="TreeGrafter"/>
</dbReference>
<evidence type="ECO:0000313" key="7">
    <source>
        <dbReference type="Proteomes" id="UP001321473"/>
    </source>
</evidence>
<dbReference type="GO" id="GO:0051016">
    <property type="term" value="P:barbed-end actin filament capping"/>
    <property type="evidence" value="ECO:0007669"/>
    <property type="project" value="TreeGrafter"/>
</dbReference>
<dbReference type="Gene3D" id="3.40.20.10">
    <property type="entry name" value="Severin"/>
    <property type="match status" value="6"/>
</dbReference>
<proteinExistence type="inferred from homology"/>
<dbReference type="PANTHER" id="PTHR11977">
    <property type="entry name" value="VILLIN"/>
    <property type="match status" value="1"/>
</dbReference>
<dbReference type="Proteomes" id="UP001321473">
    <property type="component" value="Unassembled WGS sequence"/>
</dbReference>
<dbReference type="GO" id="GO:0005546">
    <property type="term" value="F:phosphatidylinositol-4,5-bisphosphate binding"/>
    <property type="evidence" value="ECO:0007669"/>
    <property type="project" value="TreeGrafter"/>
</dbReference>
<comment type="similarity">
    <text evidence="1">Belongs to the villin/gelsolin family.</text>
</comment>
<dbReference type="FunFam" id="3.40.20.10:FF:000001">
    <property type="entry name" value="Gelsolin"/>
    <property type="match status" value="1"/>
</dbReference>
<feature type="domain" description="HP" evidence="5">
    <location>
        <begin position="808"/>
        <end position="874"/>
    </location>
</feature>
<evidence type="ECO:0000259" key="5">
    <source>
        <dbReference type="PROSITE" id="PS51089"/>
    </source>
</evidence>
<dbReference type="GO" id="GO:0051014">
    <property type="term" value="P:actin filament severing"/>
    <property type="evidence" value="ECO:0007669"/>
    <property type="project" value="TreeGrafter"/>
</dbReference>
<dbReference type="InterPro" id="IPR003128">
    <property type="entry name" value="Villin_headpiece"/>
</dbReference>
<dbReference type="CDD" id="cd11293">
    <property type="entry name" value="gelsolin_S4_like"/>
    <property type="match status" value="1"/>
</dbReference>
<dbReference type="InterPro" id="IPR036886">
    <property type="entry name" value="Villin_headpiece_dom_sf"/>
</dbReference>
<keyword evidence="7" id="KW-1185">Reference proteome</keyword>